<dbReference type="AlphaFoldDB" id="A0A2B7Y966"/>
<dbReference type="Proteomes" id="UP000226031">
    <property type="component" value="Unassembled WGS sequence"/>
</dbReference>
<accession>A0A2B7Y966</accession>
<sequence length="66" mass="7407">MEYVAGCRHHQVQTIKAYVEGLFSDKYMNAPNKRDAIDMDLVQGHAYLSETKGVDESGNKSIEDDS</sequence>
<protein>
    <submittedName>
        <fullName evidence="1">Uncharacterized protein</fullName>
    </submittedName>
</protein>
<evidence type="ECO:0000313" key="2">
    <source>
        <dbReference type="Proteomes" id="UP000226031"/>
    </source>
</evidence>
<organism evidence="1 2">
    <name type="scientific">[Emmonsia] crescens</name>
    <dbReference type="NCBI Taxonomy" id="73230"/>
    <lineage>
        <taxon>Eukaryota</taxon>
        <taxon>Fungi</taxon>
        <taxon>Dikarya</taxon>
        <taxon>Ascomycota</taxon>
        <taxon>Pezizomycotina</taxon>
        <taxon>Eurotiomycetes</taxon>
        <taxon>Eurotiomycetidae</taxon>
        <taxon>Onygenales</taxon>
        <taxon>Ajellomycetaceae</taxon>
        <taxon>Emergomyces</taxon>
    </lineage>
</organism>
<reference evidence="1 2" key="1">
    <citation type="submission" date="2017-10" db="EMBL/GenBank/DDBJ databases">
        <title>Comparative genomics in systemic dimorphic fungi from Ajellomycetaceae.</title>
        <authorList>
            <person name="Munoz J.F."/>
            <person name="Mcewen J.G."/>
            <person name="Clay O.K."/>
            <person name="Cuomo C.A."/>
        </authorList>
    </citation>
    <scope>NUCLEOTIDE SEQUENCE [LARGE SCALE GENOMIC DNA]</scope>
    <source>
        <strain evidence="1 2">UAMH4076</strain>
    </source>
</reference>
<dbReference type="EMBL" id="PDND01001121">
    <property type="protein sequence ID" value="PGH17601.1"/>
    <property type="molecule type" value="Genomic_DNA"/>
</dbReference>
<name>A0A2B7Y966_9EURO</name>
<gene>
    <name evidence="1" type="ORF">GX50_08999</name>
</gene>
<keyword evidence="2" id="KW-1185">Reference proteome</keyword>
<evidence type="ECO:0000313" key="1">
    <source>
        <dbReference type="EMBL" id="PGH17601.1"/>
    </source>
</evidence>
<comment type="caution">
    <text evidence="1">The sequence shown here is derived from an EMBL/GenBank/DDBJ whole genome shotgun (WGS) entry which is preliminary data.</text>
</comment>
<proteinExistence type="predicted"/>